<organism evidence="2 3">
    <name type="scientific">Musa acuminata subsp. malaccensis</name>
    <name type="common">Wild banana</name>
    <name type="synonym">Musa malaccensis</name>
    <dbReference type="NCBI Taxonomy" id="214687"/>
    <lineage>
        <taxon>Eukaryota</taxon>
        <taxon>Viridiplantae</taxon>
        <taxon>Streptophyta</taxon>
        <taxon>Embryophyta</taxon>
        <taxon>Tracheophyta</taxon>
        <taxon>Spermatophyta</taxon>
        <taxon>Magnoliopsida</taxon>
        <taxon>Liliopsida</taxon>
        <taxon>Zingiberales</taxon>
        <taxon>Musaceae</taxon>
        <taxon>Musa</taxon>
    </lineage>
</organism>
<dbReference type="EnsemblPlants" id="Ma08_t12860.1">
    <property type="protein sequence ID" value="Ma08_p12860.1"/>
    <property type="gene ID" value="Ma08_g12860"/>
</dbReference>
<evidence type="ECO:0000313" key="2">
    <source>
        <dbReference type="EnsemblPlants" id="Ma08_p12860.1"/>
    </source>
</evidence>
<reference evidence="2" key="2">
    <citation type="submission" date="2021-05" db="UniProtKB">
        <authorList>
            <consortium name="EnsemblPlants"/>
        </authorList>
    </citation>
    <scope>IDENTIFICATION</scope>
    <source>
        <strain evidence="2">subsp. malaccensis</strain>
    </source>
</reference>
<dbReference type="Gramene" id="Ma08_t12860.1">
    <property type="protein sequence ID" value="Ma08_p12860.1"/>
    <property type="gene ID" value="Ma08_g12860"/>
</dbReference>
<protein>
    <submittedName>
        <fullName evidence="1">(wild Malaysian banana) hypothetical protein</fullName>
    </submittedName>
</protein>
<dbReference type="EMBL" id="HG996475">
    <property type="protein sequence ID" value="CAG1864208.1"/>
    <property type="molecule type" value="Genomic_DNA"/>
</dbReference>
<gene>
    <name evidence="1" type="ORF">GSMUA_14200.1</name>
</gene>
<dbReference type="InParanoid" id="A0A804K5Z6"/>
<evidence type="ECO:0000313" key="1">
    <source>
        <dbReference type="EMBL" id="CAG1864208.1"/>
    </source>
</evidence>
<proteinExistence type="predicted"/>
<evidence type="ECO:0000313" key="3">
    <source>
        <dbReference type="Proteomes" id="UP000012960"/>
    </source>
</evidence>
<keyword evidence="3" id="KW-1185">Reference proteome</keyword>
<sequence length="106" mass="12067">MIRLSYTEGRKASYDSGTIKRSGAQRSHFDIVFSGRSIVQVRVPILLGLHRPSKIAFSFIWSDLLSTTTRNSLQESQRSGWARQNSMANNISYLLAYEIKRITKSI</sequence>
<dbReference type="Proteomes" id="UP000012960">
    <property type="component" value="Unplaced"/>
</dbReference>
<dbReference type="AlphaFoldDB" id="A0A804K5Z6"/>
<reference evidence="1" key="1">
    <citation type="submission" date="2021-03" db="EMBL/GenBank/DDBJ databases">
        <authorList>
            <consortium name="Genoscope - CEA"/>
            <person name="William W."/>
        </authorList>
    </citation>
    <scope>NUCLEOTIDE SEQUENCE</scope>
    <source>
        <strain evidence="1">Doubled-haploid Pahang</strain>
    </source>
</reference>
<name>A0A804K5Z6_MUSAM</name>
<accession>A0A804K5Z6</accession>